<reference evidence="8 9" key="1">
    <citation type="submission" date="2018-01" db="EMBL/GenBank/DDBJ databases">
        <title>Whole genome analyses suggest that Burkholderia sensu lato contains two further novel genera in the rhizoxinica-symbiotica group Mycetohabitans gen. nov., and Trinickia gen. nov.: implications for the evolution of diazotrophy and nodulation in the Burkholderiaceae.</title>
        <authorList>
            <person name="Estrada-de los Santos P."/>
            <person name="Palmer M."/>
            <person name="Chavez-Ramirez B."/>
            <person name="Beukes C."/>
            <person name="Steenkamp E.T."/>
            <person name="Hirsch A.M."/>
            <person name="Manyaka P."/>
            <person name="Maluk M."/>
            <person name="Lafos M."/>
            <person name="Crook M."/>
            <person name="Gross E."/>
            <person name="Simon M.F."/>
            <person name="Bueno dos Reis Junior F."/>
            <person name="Poole P.S."/>
            <person name="Venter S.N."/>
            <person name="James E.K."/>
        </authorList>
    </citation>
    <scope>NUCLEOTIDE SEQUENCE [LARGE SCALE GENOMIC DNA]</scope>
    <source>
        <strain evidence="8 9">GIMN1.004</strain>
    </source>
</reference>
<comment type="subcellular location">
    <subcellularLocation>
        <location evidence="1 3 4">Cell outer membrane</location>
    </subcellularLocation>
</comment>
<evidence type="ECO:0000259" key="6">
    <source>
        <dbReference type="Pfam" id="PF00263"/>
    </source>
</evidence>
<keyword evidence="3" id="KW-0811">Translocation</keyword>
<dbReference type="PANTHER" id="PTHR30332:SF5">
    <property type="entry name" value="SPI-1 TYPE 3 SECRETION SYSTEM SECRETIN"/>
    <property type="match status" value="1"/>
</dbReference>
<dbReference type="InterPro" id="IPR050810">
    <property type="entry name" value="Bact_Secretion_Sys_Channel"/>
</dbReference>
<evidence type="ECO:0000256" key="5">
    <source>
        <dbReference type="SAM" id="MobiDB-lite"/>
    </source>
</evidence>
<accession>A0A2N7VZZ1</accession>
<feature type="region of interest" description="Disordered" evidence="5">
    <location>
        <begin position="220"/>
        <end position="245"/>
    </location>
</feature>
<dbReference type="Pfam" id="PF00263">
    <property type="entry name" value="Secretin"/>
    <property type="match status" value="1"/>
</dbReference>
<comment type="caution">
    <text evidence="8">The sequence shown here is derived from an EMBL/GenBank/DDBJ whole genome shotgun (WGS) entry which is preliminary data.</text>
</comment>
<feature type="signal peptide" evidence="3">
    <location>
        <begin position="1"/>
        <end position="27"/>
    </location>
</feature>
<comment type="similarity">
    <text evidence="3">Belongs to the bacterial secretin family. T3SS SctC subfamily.</text>
</comment>
<organism evidence="8 9">
    <name type="scientific">Trinickia dabaoshanensis</name>
    <dbReference type="NCBI Taxonomy" id="564714"/>
    <lineage>
        <taxon>Bacteria</taxon>
        <taxon>Pseudomonadati</taxon>
        <taxon>Pseudomonadota</taxon>
        <taxon>Betaproteobacteria</taxon>
        <taxon>Burkholderiales</taxon>
        <taxon>Burkholderiaceae</taxon>
        <taxon>Trinickia</taxon>
    </lineage>
</organism>
<dbReference type="GO" id="GO:0015627">
    <property type="term" value="C:type II protein secretion system complex"/>
    <property type="evidence" value="ECO:0007669"/>
    <property type="project" value="TreeGrafter"/>
</dbReference>
<dbReference type="GO" id="GO:0030254">
    <property type="term" value="P:protein secretion by the type III secretion system"/>
    <property type="evidence" value="ECO:0007669"/>
    <property type="project" value="UniProtKB-UniRule"/>
</dbReference>
<dbReference type="AlphaFoldDB" id="A0A2N7VZZ1"/>
<sequence length="592" mass="62470" precursor="true">MSWAHKAGTLALAAALAIGAVAPAAQAAPVHWKASIVDYEAQGKDIKDVLRDFGASQGIPTRIAADVSGTVSGKFRLPPRRFLDTLAASFGFVWYYDGEVLDITTASALQSTLIKLDTADTAELRAALERLHVTDERFPIVYDNAQGTALVNGPPRYVQMVADVASRLDNTAAHRGGTQVRVFPLYHAWAEDRTVPIDGHQVTLQGVAAVLNGIYHPHSAKAGEKNAQGQGQGQGRAANGVTRNTPTNDVNGNAYNGPYVPPPVPSGAAGKGMFAGLTGQPSPAVAAAVGDTQPPQNTSAPPAGDDQLPVIVADQRTNSVVVRDTADRMDQYGKLIDRLDVKPQLIEIEAHIIEIDDNALAQLGVDWTAHNSHVDVQTGNGTLAQSTYNGTVSQTFGQTTLPGNLLAAATPVGASVAAVLGDAGRYLMARISALQQTQAAKIDASPKVVTLNNIEAVMDNKTQFFVPVSGYTSGDLYTVSTGISLRVLPMVVEEDGHTRIKLDVAIQDGELTSQTVSNLPVIQNSTINTQAFIDEGQALLIAGYRADSTTNGVTGVPGLSKIPLIGALFRSDNHQKSHMERLFLLAPRVISP</sequence>
<keyword evidence="3" id="KW-0472">Membrane</keyword>
<comment type="subunit">
    <text evidence="3">The core secretion machinery of the T3SS is composed of approximately 20 different proteins, including cytoplasmic components, a base, an export apparatus and a needle. This subunit is part of the base, which anchors the injectisome in the bacterial cell envelope. Forms a stable homooligomeric complex.</text>
</comment>
<feature type="domain" description="Type II/III secretion system secretin-like" evidence="6">
    <location>
        <begin position="433"/>
        <end position="590"/>
    </location>
</feature>
<evidence type="ECO:0000313" key="8">
    <source>
        <dbReference type="EMBL" id="PMS22739.1"/>
    </source>
</evidence>
<evidence type="ECO:0000256" key="3">
    <source>
        <dbReference type="HAMAP-Rule" id="MF_02219"/>
    </source>
</evidence>
<protein>
    <recommendedName>
        <fullName evidence="3">Type 3 secretion system secretin</fullName>
        <shortName evidence="3">T3SS secretin</shortName>
    </recommendedName>
</protein>
<name>A0A2N7VZZ1_9BURK</name>
<feature type="domain" description="NolW-like" evidence="7">
    <location>
        <begin position="180"/>
        <end position="343"/>
    </location>
</feature>
<dbReference type="InterPro" id="IPR038591">
    <property type="entry name" value="NolW-like_sf"/>
</dbReference>
<dbReference type="GO" id="GO:0030257">
    <property type="term" value="C:type III protein secretion system complex"/>
    <property type="evidence" value="ECO:0007669"/>
    <property type="project" value="UniProtKB-UniRule"/>
</dbReference>
<dbReference type="OrthoDB" id="9779724at2"/>
<evidence type="ECO:0000313" key="9">
    <source>
        <dbReference type="Proteomes" id="UP000235616"/>
    </source>
</evidence>
<dbReference type="InterPro" id="IPR004846">
    <property type="entry name" value="T2SS/T3SS_dom"/>
</dbReference>
<dbReference type="Pfam" id="PF03958">
    <property type="entry name" value="Secretin_N"/>
    <property type="match status" value="2"/>
</dbReference>
<feature type="compositionally biased region" description="Low complexity" evidence="5">
    <location>
        <begin position="225"/>
        <end position="240"/>
    </location>
</feature>
<dbReference type="Proteomes" id="UP000235616">
    <property type="component" value="Unassembled WGS sequence"/>
</dbReference>
<gene>
    <name evidence="3" type="primary">sctC</name>
    <name evidence="8" type="ORF">C0Z18_04430</name>
</gene>
<comment type="function">
    <text evidence="3">Component of the type III secretion system (T3SS), also called injectisome, which is used to inject bacterial effector proteins into eukaryotic host cells. Forms a ring-shaped multimeric structure with an apparent central pore in the outer membrane.</text>
</comment>
<dbReference type="EMBL" id="PNYA01000003">
    <property type="protein sequence ID" value="PMS22739.1"/>
    <property type="molecule type" value="Genomic_DNA"/>
</dbReference>
<dbReference type="InterPro" id="IPR003522">
    <property type="entry name" value="T3SS_OM_pore_YscC"/>
</dbReference>
<evidence type="ECO:0000259" key="7">
    <source>
        <dbReference type="Pfam" id="PF03958"/>
    </source>
</evidence>
<dbReference type="Gene3D" id="3.55.50.30">
    <property type="match status" value="1"/>
</dbReference>
<keyword evidence="3" id="KW-0653">Protein transport</keyword>
<evidence type="ECO:0000256" key="4">
    <source>
        <dbReference type="RuleBase" id="RU004004"/>
    </source>
</evidence>
<feature type="region of interest" description="Disordered" evidence="5">
    <location>
        <begin position="285"/>
        <end position="307"/>
    </location>
</feature>
<dbReference type="PRINTS" id="PR01337">
    <property type="entry name" value="TYPE3OMGPROT"/>
</dbReference>
<dbReference type="PANTHER" id="PTHR30332">
    <property type="entry name" value="PROBABLE GENERAL SECRETION PATHWAY PROTEIN D"/>
    <property type="match status" value="1"/>
</dbReference>
<evidence type="ECO:0000256" key="1">
    <source>
        <dbReference type="ARBA" id="ARBA00004442"/>
    </source>
</evidence>
<dbReference type="GO" id="GO:0009279">
    <property type="term" value="C:cell outer membrane"/>
    <property type="evidence" value="ECO:0007669"/>
    <property type="project" value="UniProtKB-SubCell"/>
</dbReference>
<evidence type="ECO:0000256" key="2">
    <source>
        <dbReference type="ARBA" id="ARBA00022729"/>
    </source>
</evidence>
<dbReference type="Gene3D" id="3.30.1370.120">
    <property type="match status" value="2"/>
</dbReference>
<dbReference type="NCBIfam" id="TIGR02516">
    <property type="entry name" value="type_III_yscC"/>
    <property type="match status" value="1"/>
</dbReference>
<keyword evidence="3" id="KW-0998">Cell outer membrane</keyword>
<feature type="chain" id="PRO_5026407287" description="Type 3 secretion system secretin" evidence="3">
    <location>
        <begin position="28"/>
        <end position="592"/>
    </location>
</feature>
<keyword evidence="9" id="KW-1185">Reference proteome</keyword>
<feature type="domain" description="NolW-like" evidence="7">
    <location>
        <begin position="113"/>
        <end position="170"/>
    </location>
</feature>
<proteinExistence type="inferred from homology"/>
<keyword evidence="2 3" id="KW-0732">Signal</keyword>
<dbReference type="HAMAP" id="MF_02219">
    <property type="entry name" value="Type_III_secretin"/>
    <property type="match status" value="1"/>
</dbReference>
<keyword evidence="3 4" id="KW-0813">Transport</keyword>
<dbReference type="InterPro" id="IPR005644">
    <property type="entry name" value="NolW-like"/>
</dbReference>